<dbReference type="Proteomes" id="UP000326268">
    <property type="component" value="Unassembled WGS sequence"/>
</dbReference>
<dbReference type="OrthoDB" id="4493315at2759"/>
<keyword evidence="2" id="KW-1185">Reference proteome</keyword>
<gene>
    <name evidence="1" type="ORF">BDV27DRAFT_146297</name>
</gene>
<dbReference type="GeneID" id="43655005"/>
<organism evidence="1 2">
    <name type="scientific">Aspergillus caelatus</name>
    <dbReference type="NCBI Taxonomy" id="61420"/>
    <lineage>
        <taxon>Eukaryota</taxon>
        <taxon>Fungi</taxon>
        <taxon>Dikarya</taxon>
        <taxon>Ascomycota</taxon>
        <taxon>Pezizomycotina</taxon>
        <taxon>Eurotiomycetes</taxon>
        <taxon>Eurotiomycetidae</taxon>
        <taxon>Eurotiales</taxon>
        <taxon>Aspergillaceae</taxon>
        <taxon>Aspergillus</taxon>
        <taxon>Aspergillus subgen. Circumdati</taxon>
    </lineage>
</organism>
<accession>A0A5N7A248</accession>
<name>A0A5N7A248_9EURO</name>
<proteinExistence type="predicted"/>
<dbReference type="RefSeq" id="XP_031926337.1">
    <property type="nucleotide sequence ID" value="XM_032070559.1"/>
</dbReference>
<dbReference type="Pfam" id="PF12013">
    <property type="entry name" value="OrsD"/>
    <property type="match status" value="1"/>
</dbReference>
<dbReference type="EMBL" id="ML737681">
    <property type="protein sequence ID" value="KAE8363256.1"/>
    <property type="molecule type" value="Genomic_DNA"/>
</dbReference>
<sequence length="299" mass="34824">MDLFLYNPTYQIWICTAPRCQYAISPTTLVSHLRTRYRSHPSAATPALQQAALTAILQRPWINPEIEIICLPSPSSPPIVGLSVFRGYGCLYCEYIYENYIDRDRGRQKRGRETAAQTQARLQTRLAERIVSCQRFFINRAASRFFERLKKTASLKTPAAIIRARVEQALQESQATAEQTDGQIPIIDPHPTAVSPWLELTRWPEYLCSQDLTAAYRVIKDGRINEFDQIQINTFFRRPSIWNRPIQIHLRPRTYREYCRVWQRLVCFAYRSSRTDQPIPLRHQLTTAQFCRARSDGDL</sequence>
<reference evidence="1 2" key="1">
    <citation type="submission" date="2019-04" db="EMBL/GenBank/DDBJ databases">
        <title>Friends and foes A comparative genomics studyof 23 Aspergillus species from section Flavi.</title>
        <authorList>
            <consortium name="DOE Joint Genome Institute"/>
            <person name="Kjaerbolling I."/>
            <person name="Vesth T."/>
            <person name="Frisvad J.C."/>
            <person name="Nybo J.L."/>
            <person name="Theobald S."/>
            <person name="Kildgaard S."/>
            <person name="Isbrandt T."/>
            <person name="Kuo A."/>
            <person name="Sato A."/>
            <person name="Lyhne E.K."/>
            <person name="Kogle M.E."/>
            <person name="Wiebenga A."/>
            <person name="Kun R.S."/>
            <person name="Lubbers R.J."/>
            <person name="Makela M.R."/>
            <person name="Barry K."/>
            <person name="Chovatia M."/>
            <person name="Clum A."/>
            <person name="Daum C."/>
            <person name="Haridas S."/>
            <person name="He G."/>
            <person name="LaButti K."/>
            <person name="Lipzen A."/>
            <person name="Mondo S."/>
            <person name="Riley R."/>
            <person name="Salamov A."/>
            <person name="Simmons B.A."/>
            <person name="Magnuson J.K."/>
            <person name="Henrissat B."/>
            <person name="Mortensen U.H."/>
            <person name="Larsen T.O."/>
            <person name="Devries R.P."/>
            <person name="Grigoriev I.V."/>
            <person name="Machida M."/>
            <person name="Baker S.E."/>
            <person name="Andersen M.R."/>
        </authorList>
    </citation>
    <scope>NUCLEOTIDE SEQUENCE [LARGE SCALE GENOMIC DNA]</scope>
    <source>
        <strain evidence="1 2">CBS 763.97</strain>
    </source>
</reference>
<protein>
    <submittedName>
        <fullName evidence="1">Uncharacterized protein</fullName>
    </submittedName>
</protein>
<evidence type="ECO:0000313" key="2">
    <source>
        <dbReference type="Proteomes" id="UP000326268"/>
    </source>
</evidence>
<dbReference type="InterPro" id="IPR022698">
    <property type="entry name" value="OrsD"/>
</dbReference>
<evidence type="ECO:0000313" key="1">
    <source>
        <dbReference type="EMBL" id="KAE8363256.1"/>
    </source>
</evidence>
<dbReference type="AlphaFoldDB" id="A0A5N7A248"/>